<organism evidence="4 5">
    <name type="scientific">Thomasclavelia spiroformis DSM 1552</name>
    <dbReference type="NCBI Taxonomy" id="428126"/>
    <lineage>
        <taxon>Bacteria</taxon>
        <taxon>Bacillati</taxon>
        <taxon>Bacillota</taxon>
        <taxon>Erysipelotrichia</taxon>
        <taxon>Erysipelotrichales</taxon>
        <taxon>Coprobacillaceae</taxon>
        <taxon>Thomasclavelia</taxon>
    </lineage>
</organism>
<dbReference type="InterPro" id="IPR015424">
    <property type="entry name" value="PyrdxlP-dep_Trfase"/>
</dbReference>
<evidence type="ECO:0000313" key="5">
    <source>
        <dbReference type="Proteomes" id="UP000004910"/>
    </source>
</evidence>
<dbReference type="SUPFAM" id="SSF53383">
    <property type="entry name" value="PLP-dependent transferases"/>
    <property type="match status" value="1"/>
</dbReference>
<dbReference type="Gene3D" id="3.90.1150.10">
    <property type="entry name" value="Aspartate Aminotransferase, domain 1"/>
    <property type="match status" value="1"/>
</dbReference>
<evidence type="ECO:0000256" key="1">
    <source>
        <dbReference type="PIRSR" id="PIRSR000390-1"/>
    </source>
</evidence>
<dbReference type="FunFam" id="3.90.1150.10:FF:000092">
    <property type="entry name" value="Capsular polysaccharide biosynthesis protein"/>
    <property type="match status" value="1"/>
</dbReference>
<dbReference type="PANTHER" id="PTHR30244">
    <property type="entry name" value="TRANSAMINASE"/>
    <property type="match status" value="1"/>
</dbReference>
<keyword evidence="4" id="KW-0032">Aminotransferase</keyword>
<feature type="active site" description="Proton acceptor" evidence="1">
    <location>
        <position position="203"/>
    </location>
</feature>
<dbReference type="PIRSF" id="PIRSF000390">
    <property type="entry name" value="PLP_StrS"/>
    <property type="match status" value="1"/>
</dbReference>
<name>B1C0Q9_9FIRM</name>
<comment type="caution">
    <text evidence="4">The sequence shown here is derived from an EMBL/GenBank/DDBJ whole genome shotgun (WGS) entry which is preliminary data.</text>
</comment>
<keyword evidence="5" id="KW-1185">Reference proteome</keyword>
<comment type="similarity">
    <text evidence="3">Belongs to the DegT/DnrJ/EryC1 family.</text>
</comment>
<keyword evidence="2 3" id="KW-0663">Pyridoxal phosphate</keyword>
<dbReference type="PANTHER" id="PTHR30244:SF34">
    <property type="entry name" value="DTDP-4-AMINO-4,6-DIDEOXYGALACTOSE TRANSAMINASE"/>
    <property type="match status" value="1"/>
</dbReference>
<dbReference type="GeneID" id="94017615"/>
<dbReference type="HOGENOM" id="CLU_033332_0_3_9"/>
<dbReference type="AlphaFoldDB" id="B1C0Q9"/>
<dbReference type="STRING" id="428126.CLOSPI_00788"/>
<keyword evidence="4" id="KW-0808">Transferase</keyword>
<dbReference type="InterPro" id="IPR000653">
    <property type="entry name" value="DegT/StrS_aminotransferase"/>
</dbReference>
<dbReference type="CDD" id="cd00616">
    <property type="entry name" value="AHBA_syn"/>
    <property type="match status" value="1"/>
</dbReference>
<dbReference type="RefSeq" id="WP_004609265.1">
    <property type="nucleotide sequence ID" value="NZ_CP102275.1"/>
</dbReference>
<gene>
    <name evidence="4" type="ORF">CLOSPI_00788</name>
</gene>
<evidence type="ECO:0000256" key="3">
    <source>
        <dbReference type="RuleBase" id="RU004508"/>
    </source>
</evidence>
<evidence type="ECO:0000256" key="2">
    <source>
        <dbReference type="PIRSR" id="PIRSR000390-2"/>
    </source>
</evidence>
<proteinExistence type="inferred from homology"/>
<accession>B1C0Q9</accession>
<dbReference type="FunFam" id="3.40.640.10:FF:000077">
    <property type="entry name" value="Spore coat polysaccharide biosynthesis protein spsC"/>
    <property type="match status" value="1"/>
</dbReference>
<dbReference type="Pfam" id="PF01041">
    <property type="entry name" value="DegT_DnrJ_EryC1"/>
    <property type="match status" value="1"/>
</dbReference>
<dbReference type="GO" id="GO:0008483">
    <property type="term" value="F:transaminase activity"/>
    <property type="evidence" value="ECO:0007669"/>
    <property type="project" value="UniProtKB-KW"/>
</dbReference>
<reference evidence="4" key="2">
    <citation type="submission" date="2014-06" db="EMBL/GenBank/DDBJ databases">
        <title>Draft genome sequence of Clostridium spiroforme (DSM 1552).</title>
        <authorList>
            <person name="Sudarsanam P."/>
            <person name="Ley R."/>
            <person name="Guruge J."/>
            <person name="Turnbaugh P.J."/>
            <person name="Mahowald M."/>
            <person name="Liep D."/>
            <person name="Gordon J."/>
        </authorList>
    </citation>
    <scope>NUCLEOTIDE SEQUENCE</scope>
    <source>
        <strain evidence="4">DSM 1552</strain>
    </source>
</reference>
<sequence length="407" mass="45736">MIQVLEKKVISFSPPDIGEEEINEVIDSLKSGWITTGPKTKEFEKRIAQYCHGEQAVCLNSATACMDMTLRLLGVGPGDEVITSAYTYTASCSVICHVGATPIIVDVAKDSYEMDYEKLANAITEKTKVIIPVDIAGIMCDYDKIFEVVESKKELFKPSNEIQKAFNRVIVMSDAAHAFGAKQNGRMCGEVADFTSFSFHAVKNLTTAEGGAVVWKNVPGIDNEYIYKQYQLLSLHGQSKDALAKTKLGAWEYDIVLPAYKCNMTDITAGIGLGQLNRYEHLLARRKEIIEMYNEGLKDLDIQLLNHFDIDHKSSGHLYFVRINGINDKQRNEIIAKMAEKGIACNVHYKPLPMLTAYKKLGFDIKDYPNAYNQFINEVTLPLHTKLSNEDVEYIIKIFKEVLDECK</sequence>
<evidence type="ECO:0000313" key="4">
    <source>
        <dbReference type="EMBL" id="EDS75394.1"/>
    </source>
</evidence>
<dbReference type="Gene3D" id="3.40.640.10">
    <property type="entry name" value="Type I PLP-dependent aspartate aminotransferase-like (Major domain)"/>
    <property type="match status" value="1"/>
</dbReference>
<dbReference type="eggNOG" id="COG0399">
    <property type="taxonomic scope" value="Bacteria"/>
</dbReference>
<protein>
    <submittedName>
        <fullName evidence="4">DegT/DnrJ/EryC1/StrS aminotransferase family protein</fullName>
    </submittedName>
</protein>
<dbReference type="InterPro" id="IPR015421">
    <property type="entry name" value="PyrdxlP-dep_Trfase_major"/>
</dbReference>
<reference evidence="4" key="1">
    <citation type="submission" date="2008-02" db="EMBL/GenBank/DDBJ databases">
        <authorList>
            <person name="Fulton L."/>
            <person name="Clifton S."/>
            <person name="Fulton B."/>
            <person name="Xu J."/>
            <person name="Minx P."/>
            <person name="Pepin K.H."/>
            <person name="Johnson M."/>
            <person name="Thiruvilangam P."/>
            <person name="Bhonagiri V."/>
            <person name="Nash W.E."/>
            <person name="Mardis E.R."/>
            <person name="Wilson R.K."/>
        </authorList>
    </citation>
    <scope>NUCLEOTIDE SEQUENCE [LARGE SCALE GENOMIC DNA]</scope>
    <source>
        <strain evidence="4">DSM 1552</strain>
    </source>
</reference>
<dbReference type="Proteomes" id="UP000004910">
    <property type="component" value="Unassembled WGS sequence"/>
</dbReference>
<dbReference type="GO" id="GO:0030170">
    <property type="term" value="F:pyridoxal phosphate binding"/>
    <property type="evidence" value="ECO:0007669"/>
    <property type="project" value="TreeGrafter"/>
</dbReference>
<dbReference type="OrthoDB" id="9810913at2"/>
<feature type="modified residue" description="N6-(pyridoxal phosphate)lysine" evidence="2">
    <location>
        <position position="203"/>
    </location>
</feature>
<dbReference type="EMBL" id="ABIK02000006">
    <property type="protein sequence ID" value="EDS75394.1"/>
    <property type="molecule type" value="Genomic_DNA"/>
</dbReference>
<dbReference type="InterPro" id="IPR015422">
    <property type="entry name" value="PyrdxlP-dep_Trfase_small"/>
</dbReference>
<dbReference type="GO" id="GO:0000271">
    <property type="term" value="P:polysaccharide biosynthetic process"/>
    <property type="evidence" value="ECO:0007669"/>
    <property type="project" value="TreeGrafter"/>
</dbReference>